<dbReference type="PANTHER" id="PTHR21716:SF68">
    <property type="entry name" value="TRANSPORT PROTEIN YTVI-RELATED"/>
    <property type="match status" value="1"/>
</dbReference>
<keyword evidence="8" id="KW-1185">Reference proteome</keyword>
<sequence length="350" mass="38900">MDKLLEKVDKLVVFFIIYTILFLVFFKTLSYTLPFVLAIVFALILQKPTRYLVKKFKMKNSLASILTTIIFFTIIISLLSWGIVSLTTEAIQLGKNTQNYIANNTDLINKYVDIFKNYYKNLDPSIVKTIQDNLSSSMNKISSLTASFVGGVASGLLSFLASVPYIIMVVLFTLLATYFFTKDMTSAKNKIRDIIPSGSTLKLSYIINESKKMLGGYALSYTIIIFITFLETLIGFSIFRVKYALILSVISAIFDLLPILGIGTIYLPVAIIYFISGSKVTALGVLILYGVVSLIRQIIEPRIVSSSLGLHPVAVLAAIFIGLKASGIAGMFFCMFLVVFYNILKKVNVI</sequence>
<feature type="transmembrane region" description="Helical" evidence="6">
    <location>
        <begin position="12"/>
        <end position="45"/>
    </location>
</feature>
<dbReference type="Proteomes" id="UP000632377">
    <property type="component" value="Unassembled WGS sequence"/>
</dbReference>
<comment type="caution">
    <text evidence="7">The sequence shown here is derived from an EMBL/GenBank/DDBJ whole genome shotgun (WGS) entry which is preliminary data.</text>
</comment>
<feature type="transmembrane region" description="Helical" evidence="6">
    <location>
        <begin position="218"/>
        <end position="239"/>
    </location>
</feature>
<comment type="similarity">
    <text evidence="2">Belongs to the autoinducer-2 exporter (AI-2E) (TC 2.A.86) family.</text>
</comment>
<keyword evidence="4 6" id="KW-1133">Transmembrane helix</keyword>
<evidence type="ECO:0000256" key="6">
    <source>
        <dbReference type="SAM" id="Phobius"/>
    </source>
</evidence>
<protein>
    <submittedName>
        <fullName evidence="7">Sporulation integral membrane protein YtvI</fullName>
    </submittedName>
</protein>
<dbReference type="EMBL" id="JAESWC010000019">
    <property type="protein sequence ID" value="MBL4938411.1"/>
    <property type="molecule type" value="Genomic_DNA"/>
</dbReference>
<feature type="transmembrane region" description="Helical" evidence="6">
    <location>
        <begin position="280"/>
        <end position="299"/>
    </location>
</feature>
<reference evidence="7 8" key="1">
    <citation type="submission" date="2021-01" db="EMBL/GenBank/DDBJ databases">
        <title>Genome public.</title>
        <authorList>
            <person name="Liu C."/>
            <person name="Sun Q."/>
        </authorList>
    </citation>
    <scope>NUCLEOTIDE SEQUENCE [LARGE SCALE GENOMIC DNA]</scope>
    <source>
        <strain evidence="7 8">YIM B02515</strain>
    </source>
</reference>
<accession>A0ABS1TGQ2</accession>
<feature type="transmembrane region" description="Helical" evidence="6">
    <location>
        <begin position="156"/>
        <end position="180"/>
    </location>
</feature>
<comment type="subcellular location">
    <subcellularLocation>
        <location evidence="1">Membrane</location>
        <topology evidence="1">Multi-pass membrane protein</topology>
    </subcellularLocation>
</comment>
<dbReference type="InterPro" id="IPR014227">
    <property type="entry name" value="YtvI-like"/>
</dbReference>
<feature type="transmembrane region" description="Helical" evidence="6">
    <location>
        <begin position="245"/>
        <end position="273"/>
    </location>
</feature>
<evidence type="ECO:0000256" key="1">
    <source>
        <dbReference type="ARBA" id="ARBA00004141"/>
    </source>
</evidence>
<evidence type="ECO:0000313" key="7">
    <source>
        <dbReference type="EMBL" id="MBL4938411.1"/>
    </source>
</evidence>
<feature type="transmembrane region" description="Helical" evidence="6">
    <location>
        <begin position="311"/>
        <end position="344"/>
    </location>
</feature>
<dbReference type="RefSeq" id="WP_202751152.1">
    <property type="nucleotide sequence ID" value="NZ_JAESWC010000019.1"/>
</dbReference>
<dbReference type="NCBIfam" id="TIGR02872">
    <property type="entry name" value="spore_ytvI"/>
    <property type="match status" value="1"/>
</dbReference>
<keyword evidence="5 6" id="KW-0472">Membrane</keyword>
<dbReference type="Pfam" id="PF01594">
    <property type="entry name" value="AI-2E_transport"/>
    <property type="match status" value="1"/>
</dbReference>
<evidence type="ECO:0000313" key="8">
    <source>
        <dbReference type="Proteomes" id="UP000632377"/>
    </source>
</evidence>
<dbReference type="PANTHER" id="PTHR21716">
    <property type="entry name" value="TRANSMEMBRANE PROTEIN"/>
    <property type="match status" value="1"/>
</dbReference>
<keyword evidence="3 6" id="KW-0812">Transmembrane</keyword>
<organism evidence="7 8">
    <name type="scientific">Clostridium rhizosphaerae</name>
    <dbReference type="NCBI Taxonomy" id="2803861"/>
    <lineage>
        <taxon>Bacteria</taxon>
        <taxon>Bacillati</taxon>
        <taxon>Bacillota</taxon>
        <taxon>Clostridia</taxon>
        <taxon>Eubacteriales</taxon>
        <taxon>Clostridiaceae</taxon>
        <taxon>Clostridium</taxon>
    </lineage>
</organism>
<dbReference type="InterPro" id="IPR002549">
    <property type="entry name" value="AI-2E-like"/>
</dbReference>
<gene>
    <name evidence="7" type="primary">ytvI</name>
    <name evidence="7" type="ORF">JK636_22115</name>
</gene>
<name>A0ABS1TGQ2_9CLOT</name>
<evidence type="ECO:0000256" key="2">
    <source>
        <dbReference type="ARBA" id="ARBA00009773"/>
    </source>
</evidence>
<proteinExistence type="inferred from homology"/>
<feature type="transmembrane region" description="Helical" evidence="6">
    <location>
        <begin position="65"/>
        <end position="84"/>
    </location>
</feature>
<evidence type="ECO:0000256" key="5">
    <source>
        <dbReference type="ARBA" id="ARBA00023136"/>
    </source>
</evidence>
<evidence type="ECO:0000256" key="3">
    <source>
        <dbReference type="ARBA" id="ARBA00022692"/>
    </source>
</evidence>
<evidence type="ECO:0000256" key="4">
    <source>
        <dbReference type="ARBA" id="ARBA00022989"/>
    </source>
</evidence>